<organism evidence="6 7">
    <name type="scientific">Enterococcus italicus (strain DSM 15952 / CCUG 50447 / LMG 22039 / TP 1.5)</name>
    <dbReference type="NCBI Taxonomy" id="888064"/>
    <lineage>
        <taxon>Bacteria</taxon>
        <taxon>Bacillati</taxon>
        <taxon>Bacillota</taxon>
        <taxon>Bacilli</taxon>
        <taxon>Lactobacillales</taxon>
        <taxon>Enterococcaceae</taxon>
        <taxon>Enterococcus</taxon>
    </lineage>
</organism>
<dbReference type="AlphaFoldDB" id="E6LEA1"/>
<gene>
    <name evidence="6" type="ORF">HMPREF9088_0691</name>
</gene>
<dbReference type="PATRIC" id="fig|888064.11.peg.1258"/>
<dbReference type="Proteomes" id="UP000010296">
    <property type="component" value="Unassembled WGS sequence"/>
</dbReference>
<dbReference type="InterPro" id="IPR003339">
    <property type="entry name" value="ABC/ECF_trnsptr_transmembrane"/>
</dbReference>
<dbReference type="eggNOG" id="COG0619">
    <property type="taxonomic scope" value="Bacteria"/>
</dbReference>
<dbReference type="CDD" id="cd16914">
    <property type="entry name" value="EcfT"/>
    <property type="match status" value="1"/>
</dbReference>
<reference evidence="6 7" key="1">
    <citation type="submission" date="2010-12" db="EMBL/GenBank/DDBJ databases">
        <authorList>
            <person name="Muzny D."/>
            <person name="Qin X."/>
            <person name="Deng J."/>
            <person name="Jiang H."/>
            <person name="Liu Y."/>
            <person name="Qu J."/>
            <person name="Song X.-Z."/>
            <person name="Zhang L."/>
            <person name="Thornton R."/>
            <person name="Coyle M."/>
            <person name="Francisco L."/>
            <person name="Jackson L."/>
            <person name="Javaid M."/>
            <person name="Korchina V."/>
            <person name="Kovar C."/>
            <person name="Mata R."/>
            <person name="Mathew T."/>
            <person name="Ngo R."/>
            <person name="Nguyen L."/>
            <person name="Nguyen N."/>
            <person name="Okwuonu G."/>
            <person name="Ongeri F."/>
            <person name="Pham C."/>
            <person name="Simmons D."/>
            <person name="Wilczek-Boney K."/>
            <person name="Hale W."/>
            <person name="Jakkamsetti A."/>
            <person name="Pham P."/>
            <person name="Ruth R."/>
            <person name="San Lucas F."/>
            <person name="Warren J."/>
            <person name="Zhang J."/>
            <person name="Zhao Z."/>
            <person name="Zhou C."/>
            <person name="Zhu D."/>
            <person name="Lee S."/>
            <person name="Bess C."/>
            <person name="Blankenburg K."/>
            <person name="Forbes L."/>
            <person name="Fu Q."/>
            <person name="Gubbala S."/>
            <person name="Hirani K."/>
            <person name="Jayaseelan J.C."/>
            <person name="Lara F."/>
            <person name="Munidasa M."/>
            <person name="Palculict T."/>
            <person name="Patil S."/>
            <person name="Pu L.-L."/>
            <person name="Saada N."/>
            <person name="Tang L."/>
            <person name="Weissenberger G."/>
            <person name="Zhu Y."/>
            <person name="Hemphill L."/>
            <person name="Shang Y."/>
            <person name="Youmans B."/>
            <person name="Ayvaz T."/>
            <person name="Ross M."/>
            <person name="Santibanez J."/>
            <person name="Aqrawi P."/>
            <person name="Gross S."/>
            <person name="Joshi V."/>
            <person name="Fowler G."/>
            <person name="Nazareth L."/>
            <person name="Reid J."/>
            <person name="Worley K."/>
            <person name="Petrosino J."/>
            <person name="Highlander S."/>
            <person name="Gibbs R."/>
        </authorList>
    </citation>
    <scope>NUCLEOTIDE SEQUENCE [LARGE SCALE GENOMIC DNA]</scope>
    <source>
        <strain evidence="7">DSM 15952 / CCUG 50447 / LMG 22039 / TP 1.5</strain>
    </source>
</reference>
<comment type="subcellular location">
    <subcellularLocation>
        <location evidence="1">Membrane</location>
        <topology evidence="1">Multi-pass membrane protein</topology>
    </subcellularLocation>
</comment>
<dbReference type="EMBL" id="AEPV01000026">
    <property type="protein sequence ID" value="EFU74390.1"/>
    <property type="molecule type" value="Genomic_DNA"/>
</dbReference>
<feature type="transmembrane region" description="Helical" evidence="5">
    <location>
        <begin position="82"/>
        <end position="100"/>
    </location>
</feature>
<name>E6LEA1_ENTI1</name>
<dbReference type="HOGENOM" id="CLU_056469_6_2_9"/>
<keyword evidence="3 5" id="KW-1133">Transmembrane helix</keyword>
<proteinExistence type="predicted"/>
<evidence type="ECO:0000256" key="3">
    <source>
        <dbReference type="ARBA" id="ARBA00022989"/>
    </source>
</evidence>
<keyword evidence="4 5" id="KW-0472">Membrane</keyword>
<dbReference type="OrthoDB" id="92887at2"/>
<accession>E6LEA1</accession>
<evidence type="ECO:0000313" key="7">
    <source>
        <dbReference type="Proteomes" id="UP000010296"/>
    </source>
</evidence>
<feature type="transmembrane region" description="Helical" evidence="5">
    <location>
        <begin position="12"/>
        <end position="44"/>
    </location>
</feature>
<evidence type="ECO:0000256" key="5">
    <source>
        <dbReference type="SAM" id="Phobius"/>
    </source>
</evidence>
<protein>
    <submittedName>
        <fullName evidence="6">Cobalt transport protein</fullName>
    </submittedName>
</protein>
<comment type="caution">
    <text evidence="6">The sequence shown here is derived from an EMBL/GenBank/DDBJ whole genome shotgun (WGS) entry which is preliminary data.</text>
</comment>
<evidence type="ECO:0000313" key="6">
    <source>
        <dbReference type="EMBL" id="EFU74390.1"/>
    </source>
</evidence>
<dbReference type="GO" id="GO:0005886">
    <property type="term" value="C:plasma membrane"/>
    <property type="evidence" value="ECO:0007669"/>
    <property type="project" value="UniProtKB-ARBA"/>
</dbReference>
<keyword evidence="2 5" id="KW-0812">Transmembrane</keyword>
<keyword evidence="7" id="KW-1185">Reference proteome</keyword>
<dbReference type="RefSeq" id="WP_007207712.1">
    <property type="nucleotide sequence ID" value="NZ_GL622241.1"/>
</dbReference>
<dbReference type="Pfam" id="PF02361">
    <property type="entry name" value="CbiQ"/>
    <property type="match status" value="1"/>
</dbReference>
<feature type="transmembrane region" description="Helical" evidence="5">
    <location>
        <begin position="199"/>
        <end position="220"/>
    </location>
</feature>
<evidence type="ECO:0000256" key="4">
    <source>
        <dbReference type="ARBA" id="ARBA00023136"/>
    </source>
</evidence>
<evidence type="ECO:0000256" key="1">
    <source>
        <dbReference type="ARBA" id="ARBA00004141"/>
    </source>
</evidence>
<sequence length="221" mass="25715">MEEKITAIPAIIFAVFFFTIEVSFTYSVWLNVYLFLVVLGYFFVTRKWGFIWVLLLFPFIPAITTFWSVMIQGDGLSDAWVLLTRTYAFAALGLVFVAGVDFEECLLVLEQYRVPPTFVYGILVVVHAAPEIRREVSDMRDASLLRGKRLYPWSAYYYVKTIFLAMNWRDRYTEAMYSRGFMENGTRTHFEKWHLARSASIWAMVFILVGNGLLIVESVVR</sequence>
<feature type="transmembrane region" description="Helical" evidence="5">
    <location>
        <begin position="50"/>
        <end position="70"/>
    </location>
</feature>
<dbReference type="STRING" id="888064.HMPREF9088_0691"/>
<evidence type="ECO:0000256" key="2">
    <source>
        <dbReference type="ARBA" id="ARBA00022692"/>
    </source>
</evidence>